<keyword evidence="1" id="KW-0346">Stress response</keyword>
<dbReference type="InterPro" id="IPR002068">
    <property type="entry name" value="A-crystallin/Hsp20_dom"/>
</dbReference>
<evidence type="ECO:0000259" key="2">
    <source>
        <dbReference type="Pfam" id="PF00011"/>
    </source>
</evidence>
<dbReference type="PANTHER" id="PTHR46733:SF9">
    <property type="entry name" value="OS09G0345500 PROTEIN"/>
    <property type="match status" value="1"/>
</dbReference>
<keyword evidence="4" id="KW-1185">Reference proteome</keyword>
<dbReference type="Pfam" id="PF00011">
    <property type="entry name" value="HSP20"/>
    <property type="match status" value="1"/>
</dbReference>
<reference evidence="3 4" key="1">
    <citation type="submission" date="2024-02" db="EMBL/GenBank/DDBJ databases">
        <title>High-quality chromosome-scale genome assembly of Pensacola bahiagrass (Paspalum notatum Flugge var. saurae).</title>
        <authorList>
            <person name="Vega J.M."/>
            <person name="Podio M."/>
            <person name="Orjuela J."/>
            <person name="Siena L.A."/>
            <person name="Pessino S.C."/>
            <person name="Combes M.C."/>
            <person name="Mariac C."/>
            <person name="Albertini E."/>
            <person name="Pupilli F."/>
            <person name="Ortiz J.P.A."/>
            <person name="Leblanc O."/>
        </authorList>
    </citation>
    <scope>NUCLEOTIDE SEQUENCE [LARGE SCALE GENOMIC DNA]</scope>
    <source>
        <strain evidence="3">R1</strain>
        <tissue evidence="3">Leaf</tissue>
    </source>
</reference>
<dbReference type="PANTHER" id="PTHR46733">
    <property type="entry name" value="26.5 KDA HEAT SHOCK PROTEIN, MITOCHONDRIAL"/>
    <property type="match status" value="1"/>
</dbReference>
<dbReference type="AlphaFoldDB" id="A0AAQ3X4M7"/>
<gene>
    <name evidence="3" type="ORF">U9M48_032299</name>
</gene>
<dbReference type="EMBL" id="CP144751">
    <property type="protein sequence ID" value="WVZ85362.1"/>
    <property type="molecule type" value="Genomic_DNA"/>
</dbReference>
<dbReference type="Gene3D" id="2.60.40.790">
    <property type="match status" value="1"/>
</dbReference>
<sequence length="161" mass="17563">RNSPARWHCSRASIPRRQDCLSLLGPLQASRSSLCGLPSSCAGLKRTRTTSNPGLVHPSPTSDGDNWRITEDKDHINLKFNVGESTGKDKLEVATEDQVLLVIRYKGDSGDDSPASKLDVRLLMPLGYDGKKVKAVLVPGGWLQITIAKPKHETNPIPITE</sequence>
<evidence type="ECO:0000313" key="4">
    <source>
        <dbReference type="Proteomes" id="UP001341281"/>
    </source>
</evidence>
<protein>
    <recommendedName>
        <fullName evidence="2">SHSP domain-containing protein</fullName>
    </recommendedName>
</protein>
<evidence type="ECO:0000313" key="3">
    <source>
        <dbReference type="EMBL" id="WVZ85362.1"/>
    </source>
</evidence>
<organism evidence="3 4">
    <name type="scientific">Paspalum notatum var. saurae</name>
    <dbReference type="NCBI Taxonomy" id="547442"/>
    <lineage>
        <taxon>Eukaryota</taxon>
        <taxon>Viridiplantae</taxon>
        <taxon>Streptophyta</taxon>
        <taxon>Embryophyta</taxon>
        <taxon>Tracheophyta</taxon>
        <taxon>Spermatophyta</taxon>
        <taxon>Magnoliopsida</taxon>
        <taxon>Liliopsida</taxon>
        <taxon>Poales</taxon>
        <taxon>Poaceae</taxon>
        <taxon>PACMAD clade</taxon>
        <taxon>Panicoideae</taxon>
        <taxon>Andropogonodae</taxon>
        <taxon>Paspaleae</taxon>
        <taxon>Paspalinae</taxon>
        <taxon>Paspalum</taxon>
    </lineage>
</organism>
<name>A0AAQ3X4M7_PASNO</name>
<dbReference type="Proteomes" id="UP001341281">
    <property type="component" value="Chromosome 07"/>
</dbReference>
<dbReference type="GO" id="GO:0009408">
    <property type="term" value="P:response to heat"/>
    <property type="evidence" value="ECO:0007669"/>
    <property type="project" value="InterPro"/>
</dbReference>
<dbReference type="InterPro" id="IPR008978">
    <property type="entry name" value="HSP20-like_chaperone"/>
</dbReference>
<feature type="domain" description="SHSP" evidence="2">
    <location>
        <begin position="69"/>
        <end position="155"/>
    </location>
</feature>
<evidence type="ECO:0000256" key="1">
    <source>
        <dbReference type="ARBA" id="ARBA00023016"/>
    </source>
</evidence>
<accession>A0AAQ3X4M7</accession>
<feature type="non-terminal residue" evidence="3">
    <location>
        <position position="1"/>
    </location>
</feature>
<proteinExistence type="predicted"/>
<dbReference type="InterPro" id="IPR044587">
    <property type="entry name" value="HSP21-like"/>
</dbReference>